<evidence type="ECO:0000313" key="2">
    <source>
        <dbReference type="EMBL" id="OWK99450.1"/>
    </source>
</evidence>
<evidence type="ECO:0000313" key="3">
    <source>
        <dbReference type="Proteomes" id="UP000197587"/>
    </source>
</evidence>
<dbReference type="PROSITE" id="PS50828">
    <property type="entry name" value="SMR"/>
    <property type="match status" value="1"/>
</dbReference>
<protein>
    <submittedName>
        <fullName evidence="2">DNA mismatch repair protein</fullName>
    </submittedName>
</protein>
<dbReference type="Pfam" id="PF01713">
    <property type="entry name" value="Smr"/>
    <property type="match status" value="1"/>
</dbReference>
<feature type="domain" description="Smr" evidence="1">
    <location>
        <begin position="102"/>
        <end position="164"/>
    </location>
</feature>
<dbReference type="RefSeq" id="WP_031501453.1">
    <property type="nucleotide sequence ID" value="NZ_JASZ02000001.1"/>
</dbReference>
<reference evidence="2 3" key="1">
    <citation type="submission" date="2014-01" db="EMBL/GenBank/DDBJ databases">
        <authorList>
            <consortium name="Genome Consortium for Active Teaching"/>
            <person name="Sontag T.C."/>
            <person name="Newman J.D."/>
        </authorList>
    </citation>
    <scope>NUCLEOTIDE SEQUENCE [LARGE SCALE GENOMIC DNA]</scope>
    <source>
        <strain evidence="2 3">DSM 19056</strain>
    </source>
</reference>
<reference evidence="2 3" key="2">
    <citation type="submission" date="2017-05" db="EMBL/GenBank/DDBJ databases">
        <title>Genome of Chryseobacterium haifense.</title>
        <authorList>
            <person name="Newman J.D."/>
        </authorList>
    </citation>
    <scope>NUCLEOTIDE SEQUENCE [LARGE SCALE GENOMIC DNA]</scope>
    <source>
        <strain evidence="2 3">DSM 19056</strain>
    </source>
</reference>
<name>A0A246BCQ1_9FLAO</name>
<evidence type="ECO:0000259" key="1">
    <source>
        <dbReference type="PROSITE" id="PS50828"/>
    </source>
</evidence>
<dbReference type="Proteomes" id="UP000197587">
    <property type="component" value="Unassembled WGS sequence"/>
</dbReference>
<organism evidence="2 3">
    <name type="scientific">Kaistella haifensis DSM 19056</name>
    <dbReference type="NCBI Taxonomy" id="1450526"/>
    <lineage>
        <taxon>Bacteria</taxon>
        <taxon>Pseudomonadati</taxon>
        <taxon>Bacteroidota</taxon>
        <taxon>Flavobacteriia</taxon>
        <taxon>Flavobacteriales</taxon>
        <taxon>Weeksellaceae</taxon>
        <taxon>Chryseobacterium group</taxon>
        <taxon>Kaistella</taxon>
    </lineage>
</organism>
<sequence>MKIGDKVAAIDEDLKGTITSVKGEIVVFKDEHGFTHQFKKNKLVPQNPEIYDLVKTVIKAENPKPISKKHHKKHLVLDLHFENLVKNSADYDAFERIFMQKEKLVETLDFCRKNNLKKLEIIHGIGNGVLQKMVHDYLIGQSNLEFDDHDFFYHQRGSILVTLK</sequence>
<dbReference type="InterPro" id="IPR036063">
    <property type="entry name" value="Smr_dom_sf"/>
</dbReference>
<gene>
    <name evidence="2" type="ORF">AP75_00430</name>
</gene>
<keyword evidence="3" id="KW-1185">Reference proteome</keyword>
<proteinExistence type="predicted"/>
<comment type="caution">
    <text evidence="2">The sequence shown here is derived from an EMBL/GenBank/DDBJ whole genome shotgun (WGS) entry which is preliminary data.</text>
</comment>
<dbReference type="InterPro" id="IPR002625">
    <property type="entry name" value="Smr_dom"/>
</dbReference>
<dbReference type="EMBL" id="JASZ02000001">
    <property type="protein sequence ID" value="OWK99450.1"/>
    <property type="molecule type" value="Genomic_DNA"/>
</dbReference>
<accession>A0A246BCQ1</accession>
<dbReference type="Gene3D" id="3.30.1370.110">
    <property type="match status" value="1"/>
</dbReference>
<dbReference type="AlphaFoldDB" id="A0A246BCQ1"/>